<dbReference type="OrthoDB" id="656016at2"/>
<dbReference type="Proteomes" id="UP000289703">
    <property type="component" value="Unassembled WGS sequence"/>
</dbReference>
<dbReference type="InterPro" id="IPR046233">
    <property type="entry name" value="DUF6266"/>
</dbReference>
<name>A0A4Q1JR59_9BACT</name>
<evidence type="ECO:0000313" key="2">
    <source>
        <dbReference type="Proteomes" id="UP000289703"/>
    </source>
</evidence>
<accession>A0A4Q1JR59</accession>
<reference evidence="1 2" key="1">
    <citation type="submission" date="2019-01" db="EMBL/GenBank/DDBJ databases">
        <title>Ancylomarina salipaludis sp. nov., isolated from a salt marsh.</title>
        <authorList>
            <person name="Yoon J.-H."/>
        </authorList>
    </citation>
    <scope>NUCLEOTIDE SEQUENCE [LARGE SCALE GENOMIC DNA]</scope>
    <source>
        <strain evidence="1 2">SHSM-M15</strain>
    </source>
</reference>
<comment type="caution">
    <text evidence="1">The sequence shown here is derived from an EMBL/GenBank/DDBJ whole genome shotgun (WGS) entry which is preliminary data.</text>
</comment>
<dbReference type="EMBL" id="SAXA01000001">
    <property type="protein sequence ID" value="RXQ97460.1"/>
    <property type="molecule type" value="Genomic_DNA"/>
</dbReference>
<gene>
    <name evidence="1" type="ORF">EO244_00800</name>
</gene>
<sequence length="202" mass="23381">MASIKDKLLSGLVGPVIISNRYGKTYIRSKPSRVKNPRTPGQLNQRGKFKAATQFVSRNLDELIRPYWNPEAKRNSMSGQNLFCKLNTHAFDSDGFPDITRLKLTTGNLGEVNNLRLEMAGDTIIRFAWDDNSRDKKTSEQNQFKLFGMSLDWVVKEIPCDALRENESFILDFKKFSYSYLFCFFWNPDLQLASKSEWIDCR</sequence>
<dbReference type="Pfam" id="PF19781">
    <property type="entry name" value="DUF6266"/>
    <property type="match status" value="1"/>
</dbReference>
<proteinExistence type="predicted"/>
<keyword evidence="2" id="KW-1185">Reference proteome</keyword>
<dbReference type="AlphaFoldDB" id="A0A4Q1JR59"/>
<protein>
    <submittedName>
        <fullName evidence="1">Uncharacterized protein</fullName>
    </submittedName>
</protein>
<dbReference type="RefSeq" id="WP_129251994.1">
    <property type="nucleotide sequence ID" value="NZ_SAXA01000001.1"/>
</dbReference>
<organism evidence="1 2">
    <name type="scientific">Ancylomarina salipaludis</name>
    <dbReference type="NCBI Taxonomy" id="2501299"/>
    <lineage>
        <taxon>Bacteria</taxon>
        <taxon>Pseudomonadati</taxon>
        <taxon>Bacteroidota</taxon>
        <taxon>Bacteroidia</taxon>
        <taxon>Marinilabiliales</taxon>
        <taxon>Marinifilaceae</taxon>
        <taxon>Ancylomarina</taxon>
    </lineage>
</organism>
<evidence type="ECO:0000313" key="1">
    <source>
        <dbReference type="EMBL" id="RXQ97460.1"/>
    </source>
</evidence>